<organism evidence="1 2">
    <name type="scientific">Champsocephalus esox</name>
    <name type="common">pike icefish</name>
    <dbReference type="NCBI Taxonomy" id="159716"/>
    <lineage>
        <taxon>Eukaryota</taxon>
        <taxon>Metazoa</taxon>
        <taxon>Chordata</taxon>
        <taxon>Craniata</taxon>
        <taxon>Vertebrata</taxon>
        <taxon>Euteleostomi</taxon>
        <taxon>Actinopterygii</taxon>
        <taxon>Neopterygii</taxon>
        <taxon>Teleostei</taxon>
        <taxon>Neoteleostei</taxon>
        <taxon>Acanthomorphata</taxon>
        <taxon>Eupercaria</taxon>
        <taxon>Perciformes</taxon>
        <taxon>Notothenioidei</taxon>
        <taxon>Channichthyidae</taxon>
        <taxon>Champsocephalus</taxon>
    </lineage>
</organism>
<evidence type="ECO:0000313" key="2">
    <source>
        <dbReference type="Proteomes" id="UP001335648"/>
    </source>
</evidence>
<sequence length="81" mass="8910">MSVGEGYCDTWACDNSDKSPRRQNKPRSSHLFPVLISGELDDGWTGAGHDASMSELLTIIKTCSFFCLRFFPATCGPTAYN</sequence>
<evidence type="ECO:0000313" key="1">
    <source>
        <dbReference type="EMBL" id="KAK5912221.1"/>
    </source>
</evidence>
<dbReference type="AlphaFoldDB" id="A0AAN8CXB2"/>
<reference evidence="1 2" key="1">
    <citation type="journal article" date="2023" name="Mol. Biol. Evol.">
        <title>Genomics of Secondarily Temperate Adaptation in the Only Non-Antarctic Icefish.</title>
        <authorList>
            <person name="Rivera-Colon A.G."/>
            <person name="Rayamajhi N."/>
            <person name="Minhas B.F."/>
            <person name="Madrigal G."/>
            <person name="Bilyk K.T."/>
            <person name="Yoon V."/>
            <person name="Hune M."/>
            <person name="Gregory S."/>
            <person name="Cheng C.H.C."/>
            <person name="Catchen J.M."/>
        </authorList>
    </citation>
    <scope>NUCLEOTIDE SEQUENCE [LARGE SCALE GENOMIC DNA]</scope>
    <source>
        <strain evidence="1">JC2023a</strain>
    </source>
</reference>
<dbReference type="Proteomes" id="UP001335648">
    <property type="component" value="Unassembled WGS sequence"/>
</dbReference>
<accession>A0AAN8CXB2</accession>
<comment type="caution">
    <text evidence="1">The sequence shown here is derived from an EMBL/GenBank/DDBJ whole genome shotgun (WGS) entry which is preliminary data.</text>
</comment>
<dbReference type="EMBL" id="JAULUE010002047">
    <property type="protein sequence ID" value="KAK5912221.1"/>
    <property type="molecule type" value="Genomic_DNA"/>
</dbReference>
<keyword evidence="2" id="KW-1185">Reference proteome</keyword>
<gene>
    <name evidence="1" type="ORF">CesoFtcFv8_002118</name>
</gene>
<protein>
    <submittedName>
        <fullName evidence="1">Uncharacterized protein</fullName>
    </submittedName>
</protein>
<name>A0AAN8CXB2_9TELE</name>
<proteinExistence type="predicted"/>